<dbReference type="SMART" id="SM00387">
    <property type="entry name" value="HATPase_c"/>
    <property type="match status" value="1"/>
</dbReference>
<evidence type="ECO:0000256" key="3">
    <source>
        <dbReference type="ARBA" id="ARBA00022553"/>
    </source>
</evidence>
<dbReference type="PANTHER" id="PTHR45436:SF5">
    <property type="entry name" value="SENSOR HISTIDINE KINASE TRCS"/>
    <property type="match status" value="1"/>
</dbReference>
<dbReference type="EC" id="2.7.13.3" evidence="2"/>
<dbReference type="InterPro" id="IPR003594">
    <property type="entry name" value="HATPase_dom"/>
</dbReference>
<keyword evidence="8" id="KW-0472">Membrane</keyword>
<organism evidence="10 11">
    <name type="scientific">Mucilaginibacter antarcticus</name>
    <dbReference type="NCBI Taxonomy" id="1855725"/>
    <lineage>
        <taxon>Bacteria</taxon>
        <taxon>Pseudomonadati</taxon>
        <taxon>Bacteroidota</taxon>
        <taxon>Sphingobacteriia</taxon>
        <taxon>Sphingobacteriales</taxon>
        <taxon>Sphingobacteriaceae</taxon>
        <taxon>Mucilaginibacter</taxon>
    </lineage>
</organism>
<dbReference type="PROSITE" id="PS50109">
    <property type="entry name" value="HIS_KIN"/>
    <property type="match status" value="1"/>
</dbReference>
<dbReference type="SUPFAM" id="SSF55874">
    <property type="entry name" value="ATPase domain of HSP90 chaperone/DNA topoisomerase II/histidine kinase"/>
    <property type="match status" value="1"/>
</dbReference>
<evidence type="ECO:0000256" key="5">
    <source>
        <dbReference type="ARBA" id="ARBA00022692"/>
    </source>
</evidence>
<keyword evidence="3" id="KW-0597">Phosphoprotein</keyword>
<proteinExistence type="predicted"/>
<dbReference type="GO" id="GO:0016301">
    <property type="term" value="F:kinase activity"/>
    <property type="evidence" value="ECO:0007669"/>
    <property type="project" value="UniProtKB-KW"/>
</dbReference>
<comment type="catalytic activity">
    <reaction evidence="1">
        <text>ATP + protein L-histidine = ADP + protein N-phospho-L-histidine.</text>
        <dbReference type="EC" id="2.7.13.3"/>
    </reaction>
</comment>
<gene>
    <name evidence="10" type="ORF">ACFSYC_11005</name>
</gene>
<keyword evidence="5 8" id="KW-0812">Transmembrane</keyword>
<evidence type="ECO:0000259" key="9">
    <source>
        <dbReference type="PROSITE" id="PS50109"/>
    </source>
</evidence>
<dbReference type="RefSeq" id="WP_377127135.1">
    <property type="nucleotide sequence ID" value="NZ_JBHUON010000011.1"/>
</dbReference>
<sequence length="416" mass="46812">MKLLDKYNRISLVATAVLMAITGFVYYFTISYILTGQVDNGLLVEESEIFDYVKVNHRLPQVFKSEGLIIRFQPATTNSVKREFIDIQYRDDKEKEVESSRGLVTSVKVNGTLYQVNIVASKVEAEDLIRLIFVITLSIIVALTVILALINRVVIRKLWKPFYDMLHQIKLFNLTDKNNITNLQTSITEFKDMNQEIMAMSDRVRQDYDELKRFVENASHELMTPIAVMNSKLDTLIQTNGLTQKQGELISDVYNTVAKLTRLNKAMLLLTKIENRLIDESEQVLIKPVAEAAVNEFQELFTNKGLTIGLNLSAVDIKMSKVSLEILLSNLLANAVRHNNYGGDINITLNNEGLVIQNTGSPEALEPAEIFQRFYKSAGSEGSGLGLTLAKQICTNHGFTLAYGFAGNRHIFTVGF</sequence>
<dbReference type="SMART" id="SM00388">
    <property type="entry name" value="HisKA"/>
    <property type="match status" value="1"/>
</dbReference>
<feature type="domain" description="Histidine kinase" evidence="9">
    <location>
        <begin position="217"/>
        <end position="404"/>
    </location>
</feature>
<reference evidence="11" key="1">
    <citation type="journal article" date="2019" name="Int. J. Syst. Evol. Microbiol.">
        <title>The Global Catalogue of Microorganisms (GCM) 10K type strain sequencing project: providing services to taxonomists for standard genome sequencing and annotation.</title>
        <authorList>
            <consortium name="The Broad Institute Genomics Platform"/>
            <consortium name="The Broad Institute Genome Sequencing Center for Infectious Disease"/>
            <person name="Wu L."/>
            <person name="Ma J."/>
        </authorList>
    </citation>
    <scope>NUCLEOTIDE SEQUENCE [LARGE SCALE GENOMIC DNA]</scope>
    <source>
        <strain evidence="11">KCTC 52232</strain>
    </source>
</reference>
<dbReference type="InterPro" id="IPR036097">
    <property type="entry name" value="HisK_dim/P_sf"/>
</dbReference>
<dbReference type="InterPro" id="IPR036890">
    <property type="entry name" value="HATPase_C_sf"/>
</dbReference>
<dbReference type="InterPro" id="IPR005467">
    <property type="entry name" value="His_kinase_dom"/>
</dbReference>
<evidence type="ECO:0000256" key="8">
    <source>
        <dbReference type="SAM" id="Phobius"/>
    </source>
</evidence>
<dbReference type="CDD" id="cd00082">
    <property type="entry name" value="HisKA"/>
    <property type="match status" value="1"/>
</dbReference>
<accession>A0ABW5XS47</accession>
<evidence type="ECO:0000256" key="6">
    <source>
        <dbReference type="ARBA" id="ARBA00022777"/>
    </source>
</evidence>
<dbReference type="Gene3D" id="3.30.565.10">
    <property type="entry name" value="Histidine kinase-like ATPase, C-terminal domain"/>
    <property type="match status" value="1"/>
</dbReference>
<evidence type="ECO:0000256" key="7">
    <source>
        <dbReference type="ARBA" id="ARBA00022989"/>
    </source>
</evidence>
<evidence type="ECO:0000256" key="4">
    <source>
        <dbReference type="ARBA" id="ARBA00022679"/>
    </source>
</evidence>
<name>A0ABW5XS47_9SPHI</name>
<comment type="caution">
    <text evidence="10">The sequence shown here is derived from an EMBL/GenBank/DDBJ whole genome shotgun (WGS) entry which is preliminary data.</text>
</comment>
<dbReference type="PANTHER" id="PTHR45436">
    <property type="entry name" value="SENSOR HISTIDINE KINASE YKOH"/>
    <property type="match status" value="1"/>
</dbReference>
<evidence type="ECO:0000256" key="1">
    <source>
        <dbReference type="ARBA" id="ARBA00000085"/>
    </source>
</evidence>
<keyword evidence="6 10" id="KW-0418">Kinase</keyword>
<dbReference type="Pfam" id="PF00512">
    <property type="entry name" value="HisKA"/>
    <property type="match status" value="1"/>
</dbReference>
<feature type="transmembrane region" description="Helical" evidence="8">
    <location>
        <begin position="12"/>
        <end position="34"/>
    </location>
</feature>
<evidence type="ECO:0000313" key="10">
    <source>
        <dbReference type="EMBL" id="MFD2865215.1"/>
    </source>
</evidence>
<dbReference type="InterPro" id="IPR050428">
    <property type="entry name" value="TCS_sensor_his_kinase"/>
</dbReference>
<feature type="transmembrane region" description="Helical" evidence="8">
    <location>
        <begin position="128"/>
        <end position="150"/>
    </location>
</feature>
<evidence type="ECO:0000313" key="11">
    <source>
        <dbReference type="Proteomes" id="UP001597601"/>
    </source>
</evidence>
<protein>
    <recommendedName>
        <fullName evidence="2">histidine kinase</fullName>
        <ecNumber evidence="2">2.7.13.3</ecNumber>
    </recommendedName>
</protein>
<dbReference type="Gene3D" id="1.10.287.130">
    <property type="match status" value="1"/>
</dbReference>
<dbReference type="Pfam" id="PF02518">
    <property type="entry name" value="HATPase_c"/>
    <property type="match status" value="1"/>
</dbReference>
<keyword evidence="11" id="KW-1185">Reference proteome</keyword>
<evidence type="ECO:0000256" key="2">
    <source>
        <dbReference type="ARBA" id="ARBA00012438"/>
    </source>
</evidence>
<dbReference type="SUPFAM" id="SSF47384">
    <property type="entry name" value="Homodimeric domain of signal transducing histidine kinase"/>
    <property type="match status" value="1"/>
</dbReference>
<dbReference type="Proteomes" id="UP001597601">
    <property type="component" value="Unassembled WGS sequence"/>
</dbReference>
<dbReference type="EMBL" id="JBHUON010000011">
    <property type="protein sequence ID" value="MFD2865215.1"/>
    <property type="molecule type" value="Genomic_DNA"/>
</dbReference>
<keyword evidence="4" id="KW-0808">Transferase</keyword>
<keyword evidence="7 8" id="KW-1133">Transmembrane helix</keyword>
<dbReference type="InterPro" id="IPR003661">
    <property type="entry name" value="HisK_dim/P_dom"/>
</dbReference>